<dbReference type="RefSeq" id="WP_155042094.1">
    <property type="nucleotide sequence ID" value="NZ_WMIG01000026.1"/>
</dbReference>
<evidence type="ECO:0000313" key="1">
    <source>
        <dbReference type="EMBL" id="MTH62143.1"/>
    </source>
</evidence>
<dbReference type="Proteomes" id="UP000449846">
    <property type="component" value="Unassembled WGS sequence"/>
</dbReference>
<gene>
    <name evidence="1" type="ORF">GL300_23370</name>
</gene>
<reference evidence="1 2" key="1">
    <citation type="submission" date="2019-11" db="EMBL/GenBank/DDBJ databases">
        <authorList>
            <person name="Dong K."/>
        </authorList>
    </citation>
    <scope>NUCLEOTIDE SEQUENCE [LARGE SCALE GENOMIC DNA]</scope>
    <source>
        <strain evidence="1 2">NBRC 112902</strain>
    </source>
</reference>
<dbReference type="OrthoDB" id="7874026at2"/>
<dbReference type="AlphaFoldDB" id="A0A844HP44"/>
<organism evidence="1 2">
    <name type="scientific">Paracoccus litorisediminis</name>
    <dbReference type="NCBI Taxonomy" id="2006130"/>
    <lineage>
        <taxon>Bacteria</taxon>
        <taxon>Pseudomonadati</taxon>
        <taxon>Pseudomonadota</taxon>
        <taxon>Alphaproteobacteria</taxon>
        <taxon>Rhodobacterales</taxon>
        <taxon>Paracoccaceae</taxon>
        <taxon>Paracoccus</taxon>
    </lineage>
</organism>
<comment type="caution">
    <text evidence="1">The sequence shown here is derived from an EMBL/GenBank/DDBJ whole genome shotgun (WGS) entry which is preliminary data.</text>
</comment>
<sequence length="71" mass="8120">MDEFLHEVEMFASARGIKPSSVIQAAVNASGLAWARWRSGKARLQWETVARVRTYMREQRALEKQAAEGER</sequence>
<accession>A0A844HP44</accession>
<evidence type="ECO:0000313" key="2">
    <source>
        <dbReference type="Proteomes" id="UP000449846"/>
    </source>
</evidence>
<dbReference type="EMBL" id="WMIG01000026">
    <property type="protein sequence ID" value="MTH62143.1"/>
    <property type="molecule type" value="Genomic_DNA"/>
</dbReference>
<name>A0A844HP44_9RHOB</name>
<proteinExistence type="predicted"/>
<keyword evidence="2" id="KW-1185">Reference proteome</keyword>
<protein>
    <submittedName>
        <fullName evidence="1">Uncharacterized protein</fullName>
    </submittedName>
</protein>